<dbReference type="GO" id="GO:0003700">
    <property type="term" value="F:DNA-binding transcription factor activity"/>
    <property type="evidence" value="ECO:0007669"/>
    <property type="project" value="InterPro"/>
</dbReference>
<dbReference type="Proteomes" id="UP001220324">
    <property type="component" value="Unassembled WGS sequence"/>
</dbReference>
<dbReference type="EMBL" id="JAQIZZ010000003">
    <property type="protein sequence ID" value="KAJ5546656.1"/>
    <property type="molecule type" value="Genomic_DNA"/>
</dbReference>
<dbReference type="PANTHER" id="PTHR24198">
    <property type="entry name" value="ANKYRIN REPEAT AND PROTEIN KINASE DOMAIN-CONTAINING PROTEIN"/>
    <property type="match status" value="1"/>
</dbReference>
<evidence type="ECO:0000256" key="3">
    <source>
        <dbReference type="PROSITE-ProRule" id="PRU00023"/>
    </source>
</evidence>
<evidence type="ECO:0000256" key="1">
    <source>
        <dbReference type="ARBA" id="ARBA00022737"/>
    </source>
</evidence>
<dbReference type="PROSITE" id="PS50088">
    <property type="entry name" value="ANK_REPEAT"/>
    <property type="match status" value="3"/>
</dbReference>
<proteinExistence type="predicted"/>
<dbReference type="PANTHER" id="PTHR24198:SF165">
    <property type="entry name" value="ANKYRIN REPEAT-CONTAINING PROTEIN-RELATED"/>
    <property type="match status" value="1"/>
</dbReference>
<dbReference type="SUPFAM" id="SSF48403">
    <property type="entry name" value="Ankyrin repeat"/>
    <property type="match status" value="1"/>
</dbReference>
<dbReference type="SMART" id="SM00248">
    <property type="entry name" value="ANK"/>
    <property type="match status" value="4"/>
</dbReference>
<keyword evidence="2 3" id="KW-0040">ANK repeat</keyword>
<dbReference type="InterPro" id="IPR004827">
    <property type="entry name" value="bZIP"/>
</dbReference>
<gene>
    <name evidence="6" type="ORF">N7494_004241</name>
</gene>
<dbReference type="PROSITE" id="PS50297">
    <property type="entry name" value="ANK_REP_REGION"/>
    <property type="match status" value="3"/>
</dbReference>
<dbReference type="Pfam" id="PF12796">
    <property type="entry name" value="Ank_2"/>
    <property type="match status" value="1"/>
</dbReference>
<organism evidence="6 7">
    <name type="scientific">Penicillium frequentans</name>
    <dbReference type="NCBI Taxonomy" id="3151616"/>
    <lineage>
        <taxon>Eukaryota</taxon>
        <taxon>Fungi</taxon>
        <taxon>Dikarya</taxon>
        <taxon>Ascomycota</taxon>
        <taxon>Pezizomycotina</taxon>
        <taxon>Eurotiomycetes</taxon>
        <taxon>Eurotiomycetidae</taxon>
        <taxon>Eurotiales</taxon>
        <taxon>Aspergillaceae</taxon>
        <taxon>Penicillium</taxon>
    </lineage>
</organism>
<evidence type="ECO:0000256" key="4">
    <source>
        <dbReference type="SAM" id="MobiDB-lite"/>
    </source>
</evidence>
<name>A0AAD6D2E5_9EURO</name>
<keyword evidence="1" id="KW-0677">Repeat</keyword>
<reference evidence="6 7" key="1">
    <citation type="journal article" date="2023" name="IMA Fungus">
        <title>Comparative genomic study of the Penicillium genus elucidates a diverse pangenome and 15 lateral gene transfer events.</title>
        <authorList>
            <person name="Petersen C."/>
            <person name="Sorensen T."/>
            <person name="Nielsen M.R."/>
            <person name="Sondergaard T.E."/>
            <person name="Sorensen J.L."/>
            <person name="Fitzpatrick D.A."/>
            <person name="Frisvad J.C."/>
            <person name="Nielsen K.L."/>
        </authorList>
    </citation>
    <scope>NUCLEOTIDE SEQUENCE [LARGE SCALE GENOMIC DNA]</scope>
    <source>
        <strain evidence="6 7">IBT 35679</strain>
    </source>
</reference>
<sequence length="356" mass="39337">MDVDTDKLIDFVERRRLQNRVAQRKFREKKRREALNAFQNGSHQQSSGSPSALPSVSPINPAVSLASLHAPLTKVPDAMPTEMPNTAFEQGRMNTQIDLDTVDYLSRESNNEPFLLPITPSFRSESGVPNLDPSTVVRTFSPQQCDTSFIDIVGGHLDSWSSDSRPVAPPFELPYNDTQHGPPMSHNDNSLPGLIISSEDDGWISSLHIAAQAGHEQIVQALLQHDTTDINKADSDGRTALIHAVVENHQSVVYLLLGRGARIGASDCDGRSALHWAVLYRRIEILEVLLKHREQHEASFDIDTHDSTKWTPLHMAVHRAFEPGVVMLIQSGADINAKAGKCPYTGNVMPLLKAQQ</sequence>
<dbReference type="PROSITE" id="PS00036">
    <property type="entry name" value="BZIP_BASIC"/>
    <property type="match status" value="1"/>
</dbReference>
<dbReference type="AlphaFoldDB" id="A0AAD6D2E5"/>
<feature type="domain" description="BZIP" evidence="5">
    <location>
        <begin position="14"/>
        <end position="29"/>
    </location>
</feature>
<evidence type="ECO:0000313" key="6">
    <source>
        <dbReference type="EMBL" id="KAJ5546656.1"/>
    </source>
</evidence>
<accession>A0AAD6D2E5</accession>
<feature type="repeat" description="ANK" evidence="3">
    <location>
        <begin position="236"/>
        <end position="268"/>
    </location>
</feature>
<evidence type="ECO:0000259" key="5">
    <source>
        <dbReference type="PROSITE" id="PS00036"/>
    </source>
</evidence>
<dbReference type="CDD" id="cd14688">
    <property type="entry name" value="bZIP_YAP"/>
    <property type="match status" value="1"/>
</dbReference>
<dbReference type="Pfam" id="PF00023">
    <property type="entry name" value="Ank"/>
    <property type="match status" value="1"/>
</dbReference>
<dbReference type="Pfam" id="PF13606">
    <property type="entry name" value="Ank_3"/>
    <property type="match status" value="1"/>
</dbReference>
<feature type="region of interest" description="Disordered" evidence="4">
    <location>
        <begin position="37"/>
        <end position="56"/>
    </location>
</feature>
<dbReference type="InterPro" id="IPR002110">
    <property type="entry name" value="Ankyrin_rpt"/>
</dbReference>
<evidence type="ECO:0000256" key="2">
    <source>
        <dbReference type="ARBA" id="ARBA00023043"/>
    </source>
</evidence>
<protein>
    <submittedName>
        <fullName evidence="6">Ankyrin repeat-containing domain protein</fullName>
    </submittedName>
</protein>
<dbReference type="InterPro" id="IPR036770">
    <property type="entry name" value="Ankyrin_rpt-contain_sf"/>
</dbReference>
<dbReference type="Gene3D" id="1.25.40.20">
    <property type="entry name" value="Ankyrin repeat-containing domain"/>
    <property type="match status" value="2"/>
</dbReference>
<comment type="caution">
    <text evidence="6">The sequence shown here is derived from an EMBL/GenBank/DDBJ whole genome shotgun (WGS) entry which is preliminary data.</text>
</comment>
<evidence type="ECO:0000313" key="7">
    <source>
        <dbReference type="Proteomes" id="UP001220324"/>
    </source>
</evidence>
<feature type="repeat" description="ANK" evidence="3">
    <location>
        <begin position="308"/>
        <end position="340"/>
    </location>
</feature>
<keyword evidence="7" id="KW-1185">Reference proteome</keyword>
<feature type="repeat" description="ANK" evidence="3">
    <location>
        <begin position="269"/>
        <end position="292"/>
    </location>
</feature>
<feature type="compositionally biased region" description="Low complexity" evidence="4">
    <location>
        <begin position="46"/>
        <end position="56"/>
    </location>
</feature>